<dbReference type="OrthoDB" id="68077at2759"/>
<evidence type="ECO:0000313" key="4">
    <source>
        <dbReference type="EMBL" id="VFT87519.1"/>
    </source>
</evidence>
<proteinExistence type="predicted"/>
<evidence type="ECO:0000313" key="3">
    <source>
        <dbReference type="EMBL" id="KAF0698742.1"/>
    </source>
</evidence>
<accession>A0A485KQX0</accession>
<name>A0A485KQX0_9STRA</name>
<feature type="region of interest" description="Disordered" evidence="1">
    <location>
        <begin position="1"/>
        <end position="29"/>
    </location>
</feature>
<feature type="transmembrane region" description="Helical" evidence="2">
    <location>
        <begin position="46"/>
        <end position="68"/>
    </location>
</feature>
<keyword evidence="5" id="KW-1185">Reference proteome</keyword>
<reference evidence="3" key="2">
    <citation type="submission" date="2019-06" db="EMBL/GenBank/DDBJ databases">
        <title>Genomics analysis of Aphanomyces spp. identifies a new class of oomycete effector associated with host adaptation.</title>
        <authorList>
            <person name="Gaulin E."/>
        </authorList>
    </citation>
    <scope>NUCLEOTIDE SEQUENCE</scope>
    <source>
        <strain evidence="3">CBS 578.67</strain>
    </source>
</reference>
<organism evidence="4 5">
    <name type="scientific">Aphanomyces stellatus</name>
    <dbReference type="NCBI Taxonomy" id="120398"/>
    <lineage>
        <taxon>Eukaryota</taxon>
        <taxon>Sar</taxon>
        <taxon>Stramenopiles</taxon>
        <taxon>Oomycota</taxon>
        <taxon>Saprolegniomycetes</taxon>
        <taxon>Saprolegniales</taxon>
        <taxon>Verrucalvaceae</taxon>
        <taxon>Aphanomyces</taxon>
    </lineage>
</organism>
<dbReference type="Pfam" id="PF02466">
    <property type="entry name" value="Tim17"/>
    <property type="match status" value="1"/>
</dbReference>
<dbReference type="AlphaFoldDB" id="A0A485KQX0"/>
<dbReference type="EMBL" id="VJMH01005222">
    <property type="protein sequence ID" value="KAF0698742.1"/>
    <property type="molecule type" value="Genomic_DNA"/>
</dbReference>
<gene>
    <name evidence="4" type="primary">Aste57867_10647</name>
    <name evidence="3" type="ORF">As57867_010607</name>
    <name evidence="4" type="ORF">ASTE57867_10647</name>
</gene>
<feature type="compositionally biased region" description="Low complexity" evidence="1">
    <location>
        <begin position="18"/>
        <end position="27"/>
    </location>
</feature>
<keyword evidence="2" id="KW-0812">Transmembrane</keyword>
<sequence length="180" mass="19385">MGRREVWSSYDDEEAAAPKKTAATDATGETVRPKKPFNVELLRNKLIFGGLVGATTGATFGFGTYYLAAVSSPHKICCPVGAFQTHHTKHGNVNSQAMLTAARTAGTTGGLFGAFFLAYQGLKTSLEQVRGEEDFLNAGAAAAVAGLPFYRNLAFRSHLGYAGILIALDYFHDELNQYRK</sequence>
<dbReference type="Proteomes" id="UP000332933">
    <property type="component" value="Unassembled WGS sequence"/>
</dbReference>
<protein>
    <submittedName>
        <fullName evidence="4">Aste57867_10647 protein</fullName>
    </submittedName>
</protein>
<keyword evidence="2" id="KW-1133">Transmembrane helix</keyword>
<evidence type="ECO:0000256" key="2">
    <source>
        <dbReference type="SAM" id="Phobius"/>
    </source>
</evidence>
<evidence type="ECO:0000256" key="1">
    <source>
        <dbReference type="SAM" id="MobiDB-lite"/>
    </source>
</evidence>
<reference evidence="4 5" key="1">
    <citation type="submission" date="2019-03" db="EMBL/GenBank/DDBJ databases">
        <authorList>
            <person name="Gaulin E."/>
            <person name="Dumas B."/>
        </authorList>
    </citation>
    <scope>NUCLEOTIDE SEQUENCE [LARGE SCALE GENOMIC DNA]</scope>
    <source>
        <strain evidence="4">CBS 568.67</strain>
    </source>
</reference>
<evidence type="ECO:0000313" key="5">
    <source>
        <dbReference type="Proteomes" id="UP000332933"/>
    </source>
</evidence>
<dbReference type="EMBL" id="CAADRA010005243">
    <property type="protein sequence ID" value="VFT87519.1"/>
    <property type="molecule type" value="Genomic_DNA"/>
</dbReference>
<keyword evidence="2" id="KW-0472">Membrane</keyword>